<protein>
    <submittedName>
        <fullName evidence="2">Uncharacterized protein</fullName>
    </submittedName>
</protein>
<name>A0AA36HA85_CYLNA</name>
<comment type="caution">
    <text evidence="2">The sequence shown here is derived from an EMBL/GenBank/DDBJ whole genome shotgun (WGS) entry which is preliminary data.</text>
</comment>
<evidence type="ECO:0000313" key="3">
    <source>
        <dbReference type="Proteomes" id="UP001176961"/>
    </source>
</evidence>
<dbReference type="AlphaFoldDB" id="A0AA36HA85"/>
<feature type="region of interest" description="Disordered" evidence="1">
    <location>
        <begin position="21"/>
        <end position="51"/>
    </location>
</feature>
<evidence type="ECO:0000256" key="1">
    <source>
        <dbReference type="SAM" id="MobiDB-lite"/>
    </source>
</evidence>
<sequence>MLHKNLKVLKRSISEKLLKRAPSSQKLEAAASITDRQCASSSQSSQDEEDPYREILRMYNDNVSHLVLYGSSLKSMSSIDFQSMHQPEHRASSCHVHFDESTEVVNGRSKKAVNA</sequence>
<accession>A0AA36HA85</accession>
<reference evidence="2" key="1">
    <citation type="submission" date="2023-07" db="EMBL/GenBank/DDBJ databases">
        <authorList>
            <consortium name="CYATHOMIX"/>
        </authorList>
    </citation>
    <scope>NUCLEOTIDE SEQUENCE</scope>
    <source>
        <strain evidence="2">N/A</strain>
    </source>
</reference>
<dbReference type="EMBL" id="CATQJL010000316">
    <property type="protein sequence ID" value="CAJ0606479.1"/>
    <property type="molecule type" value="Genomic_DNA"/>
</dbReference>
<proteinExistence type="predicted"/>
<keyword evidence="3" id="KW-1185">Reference proteome</keyword>
<gene>
    <name evidence="2" type="ORF">CYNAS_LOCUS18462</name>
</gene>
<evidence type="ECO:0000313" key="2">
    <source>
        <dbReference type="EMBL" id="CAJ0606479.1"/>
    </source>
</evidence>
<dbReference type="Proteomes" id="UP001176961">
    <property type="component" value="Unassembled WGS sequence"/>
</dbReference>
<organism evidence="2 3">
    <name type="scientific">Cylicocyclus nassatus</name>
    <name type="common">Nematode worm</name>
    <dbReference type="NCBI Taxonomy" id="53992"/>
    <lineage>
        <taxon>Eukaryota</taxon>
        <taxon>Metazoa</taxon>
        <taxon>Ecdysozoa</taxon>
        <taxon>Nematoda</taxon>
        <taxon>Chromadorea</taxon>
        <taxon>Rhabditida</taxon>
        <taxon>Rhabditina</taxon>
        <taxon>Rhabditomorpha</taxon>
        <taxon>Strongyloidea</taxon>
        <taxon>Strongylidae</taxon>
        <taxon>Cylicocyclus</taxon>
    </lineage>
</organism>